<gene>
    <name evidence="1" type="ORF">GGI19_006032</name>
</gene>
<organism evidence="1 2">
    <name type="scientific">Coemansia pectinata</name>
    <dbReference type="NCBI Taxonomy" id="1052879"/>
    <lineage>
        <taxon>Eukaryota</taxon>
        <taxon>Fungi</taxon>
        <taxon>Fungi incertae sedis</taxon>
        <taxon>Zoopagomycota</taxon>
        <taxon>Kickxellomycotina</taxon>
        <taxon>Kickxellomycetes</taxon>
        <taxon>Kickxellales</taxon>
        <taxon>Kickxellaceae</taxon>
        <taxon>Coemansia</taxon>
    </lineage>
</organism>
<proteinExistence type="predicted"/>
<evidence type="ECO:0000313" key="2">
    <source>
        <dbReference type="Proteomes" id="UP001140011"/>
    </source>
</evidence>
<dbReference type="EMBL" id="JANBUH010001018">
    <property type="protein sequence ID" value="KAJ2748631.1"/>
    <property type="molecule type" value="Genomic_DNA"/>
</dbReference>
<reference evidence="1" key="1">
    <citation type="submission" date="2022-07" db="EMBL/GenBank/DDBJ databases">
        <title>Phylogenomic reconstructions and comparative analyses of Kickxellomycotina fungi.</title>
        <authorList>
            <person name="Reynolds N.K."/>
            <person name="Stajich J.E."/>
            <person name="Barry K."/>
            <person name="Grigoriev I.V."/>
            <person name="Crous P."/>
            <person name="Smith M.E."/>
        </authorList>
    </citation>
    <scope>NUCLEOTIDE SEQUENCE</scope>
    <source>
        <strain evidence="1">BCRC 34297</strain>
    </source>
</reference>
<dbReference type="Proteomes" id="UP001140011">
    <property type="component" value="Unassembled WGS sequence"/>
</dbReference>
<comment type="caution">
    <text evidence="1">The sequence shown here is derived from an EMBL/GenBank/DDBJ whole genome shotgun (WGS) entry which is preliminary data.</text>
</comment>
<sequence>MTHIATAVNSIVRVYYLKEDSNYDVNLLVSDGAITYKQVIDHARNTKDYSIDAFNIKVVSTTPGIVKTVPVDENQALENCYVLVYPKSFFNNAGGMPSLDLHDNIATNSAVVVPGDIYKYSSGMFVNE</sequence>
<keyword evidence="2" id="KW-1185">Reference proteome</keyword>
<dbReference type="AlphaFoldDB" id="A0A9W8GNE9"/>
<accession>A0A9W8GNE9</accession>
<name>A0A9W8GNE9_9FUNG</name>
<protein>
    <submittedName>
        <fullName evidence="1">Uncharacterized protein</fullName>
    </submittedName>
</protein>
<evidence type="ECO:0000313" key="1">
    <source>
        <dbReference type="EMBL" id="KAJ2748631.1"/>
    </source>
</evidence>